<dbReference type="SUPFAM" id="SSF51735">
    <property type="entry name" value="NAD(P)-binding Rossmann-fold domains"/>
    <property type="match status" value="1"/>
</dbReference>
<dbReference type="Pfam" id="PF22725">
    <property type="entry name" value="GFO_IDH_MocA_C3"/>
    <property type="match status" value="1"/>
</dbReference>
<feature type="domain" description="Gfo/Idh/MocA-like oxidoreductase N-terminal" evidence="1">
    <location>
        <begin position="1"/>
        <end position="109"/>
    </location>
</feature>
<dbReference type="InterPro" id="IPR000683">
    <property type="entry name" value="Gfo/Idh/MocA-like_OxRdtase_N"/>
</dbReference>
<dbReference type="PANTHER" id="PTHR43377:SF1">
    <property type="entry name" value="BILIVERDIN REDUCTASE A"/>
    <property type="match status" value="1"/>
</dbReference>
<dbReference type="Pfam" id="PF01408">
    <property type="entry name" value="GFO_IDH_MocA"/>
    <property type="match status" value="1"/>
</dbReference>
<protein>
    <recommendedName>
        <fullName evidence="4">Gfo/Idh/MocA-like oxidoreductase N-terminal domain-containing protein</fullName>
    </recommendedName>
</protein>
<evidence type="ECO:0000313" key="3">
    <source>
        <dbReference type="EMBL" id="KKL70622.1"/>
    </source>
</evidence>
<dbReference type="Gene3D" id="3.40.50.720">
    <property type="entry name" value="NAD(P)-binding Rossmann-like Domain"/>
    <property type="match status" value="1"/>
</dbReference>
<gene>
    <name evidence="3" type="ORF">LCGC14_2103060</name>
</gene>
<dbReference type="InterPro" id="IPR036291">
    <property type="entry name" value="NAD(P)-bd_dom_sf"/>
</dbReference>
<dbReference type="InterPro" id="IPR055170">
    <property type="entry name" value="GFO_IDH_MocA-like_dom"/>
</dbReference>
<dbReference type="Gene3D" id="3.30.360.10">
    <property type="entry name" value="Dihydrodipicolinate Reductase, domain 2"/>
    <property type="match status" value="1"/>
</dbReference>
<evidence type="ECO:0008006" key="4">
    <source>
        <dbReference type="Google" id="ProtNLM"/>
    </source>
</evidence>
<proteinExistence type="predicted"/>
<sequence>MGYAHLPAYLKFPNKIQLTAVCDIREESAKKYAQKAKVNAIYTDFEKMLKNEDLDAVDICTIHDQHKYNVIVAAEAGKHVLLEKPMATTMQDCRDMVRATEKSGINFLVAQTLRYLPTSQAVLHLIQNQELGIIHAARGDSILKQSLILPHDHWMFDGKRAGGGVLITLSIHIIDLLRYFLGDVKKVFGTCKTTNSLFINGAEDLVSATLEFKSGAIGNIFSSFSTSRTPWNIKYMIYGKDGTLYSNPPTNEQIGGQIGEISISSRSQDREGKITSRGGFITLEPLNNKSFGKNPFVNEILHFADWCQNKSNPISSGKDNLNTMKIIFGIYKSSENNKPINLDDM</sequence>
<dbReference type="PANTHER" id="PTHR43377">
    <property type="entry name" value="BILIVERDIN REDUCTASE A"/>
    <property type="match status" value="1"/>
</dbReference>
<dbReference type="GO" id="GO:0000166">
    <property type="term" value="F:nucleotide binding"/>
    <property type="evidence" value="ECO:0007669"/>
    <property type="project" value="InterPro"/>
</dbReference>
<reference evidence="3" key="1">
    <citation type="journal article" date="2015" name="Nature">
        <title>Complex archaea that bridge the gap between prokaryotes and eukaryotes.</title>
        <authorList>
            <person name="Spang A."/>
            <person name="Saw J.H."/>
            <person name="Jorgensen S.L."/>
            <person name="Zaremba-Niedzwiedzka K."/>
            <person name="Martijn J."/>
            <person name="Lind A.E."/>
            <person name="van Eijk R."/>
            <person name="Schleper C."/>
            <person name="Guy L."/>
            <person name="Ettema T.J."/>
        </authorList>
    </citation>
    <scope>NUCLEOTIDE SEQUENCE</scope>
</reference>
<accession>A0A0F9H5R7</accession>
<dbReference type="EMBL" id="LAZR01025845">
    <property type="protein sequence ID" value="KKL70622.1"/>
    <property type="molecule type" value="Genomic_DNA"/>
</dbReference>
<dbReference type="SUPFAM" id="SSF55347">
    <property type="entry name" value="Glyceraldehyde-3-phosphate dehydrogenase-like, C-terminal domain"/>
    <property type="match status" value="1"/>
</dbReference>
<feature type="domain" description="GFO/IDH/MocA-like oxidoreductase" evidence="2">
    <location>
        <begin position="120"/>
        <end position="244"/>
    </location>
</feature>
<evidence type="ECO:0000259" key="2">
    <source>
        <dbReference type="Pfam" id="PF22725"/>
    </source>
</evidence>
<name>A0A0F9H5R7_9ZZZZ</name>
<dbReference type="AlphaFoldDB" id="A0A0F9H5R7"/>
<organism evidence="3">
    <name type="scientific">marine sediment metagenome</name>
    <dbReference type="NCBI Taxonomy" id="412755"/>
    <lineage>
        <taxon>unclassified sequences</taxon>
        <taxon>metagenomes</taxon>
        <taxon>ecological metagenomes</taxon>
    </lineage>
</organism>
<evidence type="ECO:0000259" key="1">
    <source>
        <dbReference type="Pfam" id="PF01408"/>
    </source>
</evidence>
<dbReference type="InterPro" id="IPR051450">
    <property type="entry name" value="Gfo/Idh/MocA_Oxidoreductases"/>
</dbReference>
<comment type="caution">
    <text evidence="3">The sequence shown here is derived from an EMBL/GenBank/DDBJ whole genome shotgun (WGS) entry which is preliminary data.</text>
</comment>